<evidence type="ECO:0000256" key="1">
    <source>
        <dbReference type="SAM" id="SignalP"/>
    </source>
</evidence>
<proteinExistence type="predicted"/>
<name>A0ABW1YQR9_9GAMM</name>
<reference evidence="3" key="1">
    <citation type="journal article" date="2019" name="Int. J. Syst. Evol. Microbiol.">
        <title>The Global Catalogue of Microorganisms (GCM) 10K type strain sequencing project: providing services to taxonomists for standard genome sequencing and annotation.</title>
        <authorList>
            <consortium name="The Broad Institute Genomics Platform"/>
            <consortium name="The Broad Institute Genome Sequencing Center for Infectious Disease"/>
            <person name="Wu L."/>
            <person name="Ma J."/>
        </authorList>
    </citation>
    <scope>NUCLEOTIDE SEQUENCE [LARGE SCALE GENOMIC DNA]</scope>
    <source>
        <strain evidence="3">CGMCC 1.13718</strain>
    </source>
</reference>
<protein>
    <submittedName>
        <fullName evidence="2">Uncharacterized protein</fullName>
    </submittedName>
</protein>
<organism evidence="2 3">
    <name type="scientific">Microbulbifer taiwanensis</name>
    <dbReference type="NCBI Taxonomy" id="986746"/>
    <lineage>
        <taxon>Bacteria</taxon>
        <taxon>Pseudomonadati</taxon>
        <taxon>Pseudomonadota</taxon>
        <taxon>Gammaproteobacteria</taxon>
        <taxon>Cellvibrionales</taxon>
        <taxon>Microbulbiferaceae</taxon>
        <taxon>Microbulbifer</taxon>
    </lineage>
</organism>
<keyword evidence="3" id="KW-1185">Reference proteome</keyword>
<gene>
    <name evidence="2" type="ORF">ACFQBM_17205</name>
</gene>
<comment type="caution">
    <text evidence="2">The sequence shown here is derived from an EMBL/GenBank/DDBJ whole genome shotgun (WGS) entry which is preliminary data.</text>
</comment>
<accession>A0ABW1YQR9</accession>
<keyword evidence="1" id="KW-0732">Signal</keyword>
<dbReference type="Proteomes" id="UP001596425">
    <property type="component" value="Unassembled WGS sequence"/>
</dbReference>
<sequence>MKKYIVLLIVLLISGAAEATALRGVSIGDDCKSTYDLEQSQGSRLKIDGKMKIFEGIHEGYPALISYNCANGKTSLQNVNITYFEDSEAKNRVKGLEREYIELYGFKPVRDVDDESVWLVWKTTNAIVTVSALHGGEGSELYSSTARRSSSNQALLRDSSLYAPLCGSLRSHSRTKVHKVNCPRAQR</sequence>
<evidence type="ECO:0000313" key="2">
    <source>
        <dbReference type="EMBL" id="MFC6635030.1"/>
    </source>
</evidence>
<evidence type="ECO:0000313" key="3">
    <source>
        <dbReference type="Proteomes" id="UP001596425"/>
    </source>
</evidence>
<dbReference type="EMBL" id="JBHSVR010000001">
    <property type="protein sequence ID" value="MFC6635030.1"/>
    <property type="molecule type" value="Genomic_DNA"/>
</dbReference>
<feature type="chain" id="PRO_5045771624" evidence="1">
    <location>
        <begin position="20"/>
        <end position="187"/>
    </location>
</feature>
<dbReference type="RefSeq" id="WP_193195234.1">
    <property type="nucleotide sequence ID" value="NZ_JACZFR010000113.1"/>
</dbReference>
<feature type="signal peptide" evidence="1">
    <location>
        <begin position="1"/>
        <end position="19"/>
    </location>
</feature>